<organism evidence="1 2">
    <name type="scientific">Rhodopirellula baltica (strain DSM 10527 / NCIMB 13988 / SH1)</name>
    <dbReference type="NCBI Taxonomy" id="243090"/>
    <lineage>
        <taxon>Bacteria</taxon>
        <taxon>Pseudomonadati</taxon>
        <taxon>Planctomycetota</taxon>
        <taxon>Planctomycetia</taxon>
        <taxon>Pirellulales</taxon>
        <taxon>Pirellulaceae</taxon>
        <taxon>Rhodopirellula</taxon>
    </lineage>
</organism>
<name>Q7UH15_RHOBA</name>
<dbReference type="InParanoid" id="Q7UH15"/>
<dbReference type="KEGG" id="rba:RB4902"/>
<keyword evidence="2" id="KW-1185">Reference proteome</keyword>
<protein>
    <submittedName>
        <fullName evidence="1">Uncharacterized protein</fullName>
    </submittedName>
</protein>
<sequence length="73" mass="8367">MDDVTVARQSLYHRRYESSCLAKTSPLFRSERFTEHARLLQRTALCQVVIQRTVNVRTGALLCCQTPTKRPGT</sequence>
<proteinExistence type="predicted"/>
<dbReference type="EMBL" id="BX294141">
    <property type="protein sequence ID" value="CAD78164.1"/>
    <property type="molecule type" value="Genomic_DNA"/>
</dbReference>
<dbReference type="AlphaFoldDB" id="Q7UH15"/>
<gene>
    <name evidence="1" type="ordered locus">RB4902</name>
</gene>
<dbReference type="Proteomes" id="UP000001025">
    <property type="component" value="Chromosome"/>
</dbReference>
<evidence type="ECO:0000313" key="1">
    <source>
        <dbReference type="EMBL" id="CAD78164.1"/>
    </source>
</evidence>
<dbReference type="EnsemblBacteria" id="CAD78164">
    <property type="protein sequence ID" value="CAD78164"/>
    <property type="gene ID" value="RB4902"/>
</dbReference>
<accession>Q7UH15</accession>
<evidence type="ECO:0000313" key="2">
    <source>
        <dbReference type="Proteomes" id="UP000001025"/>
    </source>
</evidence>
<dbReference type="STRING" id="243090.RB4902"/>
<dbReference type="HOGENOM" id="CLU_2702345_0_0_0"/>
<reference evidence="1 2" key="1">
    <citation type="journal article" date="2003" name="Proc. Natl. Acad. Sci. U.S.A.">
        <title>Complete genome sequence of the marine planctomycete Pirellula sp. strain 1.</title>
        <authorList>
            <person name="Gloeckner F.O."/>
            <person name="Kube M."/>
            <person name="Bauer M."/>
            <person name="Teeling H."/>
            <person name="Lombardot T."/>
            <person name="Ludwig W."/>
            <person name="Gade D."/>
            <person name="Beck A."/>
            <person name="Borzym K."/>
            <person name="Heitmann K."/>
            <person name="Rabus R."/>
            <person name="Schlesner H."/>
            <person name="Amann R."/>
            <person name="Reinhardt R."/>
        </authorList>
    </citation>
    <scope>NUCLEOTIDE SEQUENCE [LARGE SCALE GENOMIC DNA]</scope>
    <source>
        <strain evidence="2">DSM 10527 / NCIMB 13988 / SH1</strain>
    </source>
</reference>